<dbReference type="PROSITE" id="PS50006">
    <property type="entry name" value="FHA_DOMAIN"/>
    <property type="match status" value="1"/>
</dbReference>
<gene>
    <name evidence="3" type="ORF">LAZ67_17002939</name>
</gene>
<sequence length="399" mass="44313">MVQPAHLSACTTRYCEPWYNSRTFLPVQPDIVNHGTTRPCDGDVQKLMIDEKKCYLFGRNPQINDFCIDHASCSRVHAALVYHKHLNRAFLTDLGSIPLRKSCAAHGTYIGRVRLESRKPTQLPIDSMFHFGASTRNYILRERPQKLSRGDEKLTSEELGLPETETDLDNLTEFNTAQNRRISMLTISDEEMKAPSHRRKSKSGLSVRFNEEEEVINPGSHTDLPITSGNIQQKQKPLLRTSRPIKDSPVYRVIEEKRTKNTEIYVVEDIDPTIGKFRNLVQTAVIPTKKQKLDTNNPFGSGLSEPSGIQAAQAASLAGGGAARGVQSSLFSTSLTSKLGLALPNPAPDIEPLPPVAPLQTTLLLAPRSVTTDLPPEPRKKKYAKEAWPGKKAAPSYLV</sequence>
<dbReference type="EMBL" id="CP092879">
    <property type="protein sequence ID" value="UYV79507.1"/>
    <property type="molecule type" value="Genomic_DNA"/>
</dbReference>
<evidence type="ECO:0000259" key="2">
    <source>
        <dbReference type="PROSITE" id="PS50006"/>
    </source>
</evidence>
<evidence type="ECO:0000313" key="3">
    <source>
        <dbReference type="EMBL" id="UYV79507.1"/>
    </source>
</evidence>
<reference evidence="3 4" key="1">
    <citation type="submission" date="2022-01" db="EMBL/GenBank/DDBJ databases">
        <title>A chromosomal length assembly of Cordylochernes scorpioides.</title>
        <authorList>
            <person name="Zeh D."/>
            <person name="Zeh J."/>
        </authorList>
    </citation>
    <scope>NUCLEOTIDE SEQUENCE [LARGE SCALE GENOMIC DNA]</scope>
    <source>
        <strain evidence="3">IN4F17</strain>
        <tissue evidence="3">Whole Body</tissue>
    </source>
</reference>
<dbReference type="InterPro" id="IPR008984">
    <property type="entry name" value="SMAD_FHA_dom_sf"/>
</dbReference>
<feature type="region of interest" description="Disordered" evidence="1">
    <location>
        <begin position="366"/>
        <end position="399"/>
    </location>
</feature>
<protein>
    <submittedName>
        <fullName evidence="3">PPP1R8</fullName>
    </submittedName>
</protein>
<dbReference type="SUPFAM" id="SSF49879">
    <property type="entry name" value="SMAD/FHA domain"/>
    <property type="match status" value="1"/>
</dbReference>
<feature type="compositionally biased region" description="Polar residues" evidence="1">
    <location>
        <begin position="225"/>
        <end position="235"/>
    </location>
</feature>
<dbReference type="SMART" id="SM00240">
    <property type="entry name" value="FHA"/>
    <property type="match status" value="1"/>
</dbReference>
<organism evidence="3 4">
    <name type="scientific">Cordylochernes scorpioides</name>
    <dbReference type="NCBI Taxonomy" id="51811"/>
    <lineage>
        <taxon>Eukaryota</taxon>
        <taxon>Metazoa</taxon>
        <taxon>Ecdysozoa</taxon>
        <taxon>Arthropoda</taxon>
        <taxon>Chelicerata</taxon>
        <taxon>Arachnida</taxon>
        <taxon>Pseudoscorpiones</taxon>
        <taxon>Cheliferoidea</taxon>
        <taxon>Chernetidae</taxon>
        <taxon>Cordylochernes</taxon>
    </lineage>
</organism>
<accession>A0ABY6LGE9</accession>
<evidence type="ECO:0000313" key="4">
    <source>
        <dbReference type="Proteomes" id="UP001235939"/>
    </source>
</evidence>
<evidence type="ECO:0000256" key="1">
    <source>
        <dbReference type="SAM" id="MobiDB-lite"/>
    </source>
</evidence>
<dbReference type="InterPro" id="IPR050923">
    <property type="entry name" value="Cell_Proc_Reg/RNA_Proc"/>
</dbReference>
<feature type="region of interest" description="Disordered" evidence="1">
    <location>
        <begin position="217"/>
        <end position="239"/>
    </location>
</feature>
<proteinExistence type="predicted"/>
<dbReference type="PANTHER" id="PTHR23308">
    <property type="entry name" value="NUCLEAR INHIBITOR OF PROTEIN PHOSPHATASE-1"/>
    <property type="match status" value="1"/>
</dbReference>
<dbReference type="Pfam" id="PF00498">
    <property type="entry name" value="FHA"/>
    <property type="match status" value="1"/>
</dbReference>
<keyword evidence="4" id="KW-1185">Reference proteome</keyword>
<dbReference type="Gene3D" id="2.60.200.20">
    <property type="match status" value="1"/>
</dbReference>
<dbReference type="CDD" id="cd22674">
    <property type="entry name" value="FHA_PPP1R8"/>
    <property type="match status" value="1"/>
</dbReference>
<dbReference type="InterPro" id="IPR000253">
    <property type="entry name" value="FHA_dom"/>
</dbReference>
<dbReference type="Gene3D" id="6.10.250.1290">
    <property type="match status" value="1"/>
</dbReference>
<dbReference type="Proteomes" id="UP001235939">
    <property type="component" value="Chromosome 17"/>
</dbReference>
<feature type="domain" description="FHA" evidence="2">
    <location>
        <begin position="55"/>
        <end position="115"/>
    </location>
</feature>
<name>A0ABY6LGE9_9ARAC</name>